<name>A0ABS7P5U9_9NOCA</name>
<comment type="caution">
    <text evidence="1">The sequence shown here is derived from an EMBL/GenBank/DDBJ whole genome shotgun (WGS) entry which is preliminary data.</text>
</comment>
<evidence type="ECO:0000313" key="2">
    <source>
        <dbReference type="Proteomes" id="UP000825228"/>
    </source>
</evidence>
<proteinExistence type="predicted"/>
<dbReference type="RefSeq" id="WP_222684961.1">
    <property type="nucleotide sequence ID" value="NZ_JABUBT010000014.1"/>
</dbReference>
<accession>A0ABS7P5U9</accession>
<evidence type="ECO:0000313" key="1">
    <source>
        <dbReference type="EMBL" id="MBY6367700.1"/>
    </source>
</evidence>
<keyword evidence="2" id="KW-1185">Reference proteome</keyword>
<organism evidence="1 2">
    <name type="scientific">Rhodococcoides corynebacterioides</name>
    <dbReference type="NCBI Taxonomy" id="53972"/>
    <lineage>
        <taxon>Bacteria</taxon>
        <taxon>Bacillati</taxon>
        <taxon>Actinomycetota</taxon>
        <taxon>Actinomycetes</taxon>
        <taxon>Mycobacteriales</taxon>
        <taxon>Nocardiaceae</taxon>
        <taxon>Rhodococcoides</taxon>
    </lineage>
</organism>
<dbReference type="Proteomes" id="UP000825228">
    <property type="component" value="Unassembled WGS sequence"/>
</dbReference>
<dbReference type="EMBL" id="JABUBU010000012">
    <property type="protein sequence ID" value="MBY6367700.1"/>
    <property type="molecule type" value="Genomic_DNA"/>
</dbReference>
<reference evidence="1 2" key="1">
    <citation type="submission" date="2020-06" db="EMBL/GenBank/DDBJ databases">
        <title>Taxonomy, biology and ecology of Rhodococcus bacteria occurring in California pistachio and other woody hosts as revealed by genome sequence analyses.</title>
        <authorList>
            <person name="Gai Y."/>
            <person name="Riely B."/>
        </authorList>
    </citation>
    <scope>NUCLEOTIDE SEQUENCE [LARGE SCALE GENOMIC DNA]</scope>
    <source>
        <strain evidence="1 2">BP-281</strain>
    </source>
</reference>
<sequence length="151" mass="17345">MLLDPEYSLPPLEAGQRLFICAGSPWDEALADLRNPRADQAPKVWNVARDYAKGDWILTYLSTQPRVFLCWEQAVRDATPGGQILVDYDRAVYFENLVVVDTVERRTGLTITSQRSFEYEDALSIRDALINELWYPRSWHGLPGRHGDVNY</sequence>
<protein>
    <recommendedName>
        <fullName evidence="3">RES domain-containing protein</fullName>
    </recommendedName>
</protein>
<gene>
    <name evidence="1" type="ORF">HQ603_13145</name>
</gene>
<evidence type="ECO:0008006" key="3">
    <source>
        <dbReference type="Google" id="ProtNLM"/>
    </source>
</evidence>